<dbReference type="RefSeq" id="WP_170866942.1">
    <property type="nucleotide sequence ID" value="NZ_FMZM01000002.1"/>
</dbReference>
<evidence type="ECO:0000313" key="1">
    <source>
        <dbReference type="EMBL" id="SDC47105.1"/>
    </source>
</evidence>
<name>A0A1G6LWJ2_9ACTN</name>
<accession>A0A1G6LWJ2</accession>
<gene>
    <name evidence="1" type="ORF">SAMN05421872_102369</name>
</gene>
<dbReference type="EMBL" id="FMZM01000002">
    <property type="protein sequence ID" value="SDC47105.1"/>
    <property type="molecule type" value="Genomic_DNA"/>
</dbReference>
<dbReference type="AlphaFoldDB" id="A0A1G6LWJ2"/>
<sequence>MILRATYRPTGDTSAETRVLDIEQPTYDEAWDYAREQTAGGEQLIHVQRIED</sequence>
<protein>
    <submittedName>
        <fullName evidence="1">Uncharacterized protein</fullName>
    </submittedName>
</protein>
<proteinExistence type="predicted"/>
<reference evidence="1 2" key="1">
    <citation type="submission" date="2016-10" db="EMBL/GenBank/DDBJ databases">
        <authorList>
            <person name="de Groot N.N."/>
        </authorList>
    </citation>
    <scope>NUCLEOTIDE SEQUENCE [LARGE SCALE GENOMIC DNA]</scope>
    <source>
        <strain evidence="1 2">CGMCC 4.6858</strain>
    </source>
</reference>
<organism evidence="1 2">
    <name type="scientific">Nocardioides lianchengensis</name>
    <dbReference type="NCBI Taxonomy" id="1045774"/>
    <lineage>
        <taxon>Bacteria</taxon>
        <taxon>Bacillati</taxon>
        <taxon>Actinomycetota</taxon>
        <taxon>Actinomycetes</taxon>
        <taxon>Propionibacteriales</taxon>
        <taxon>Nocardioidaceae</taxon>
        <taxon>Nocardioides</taxon>
    </lineage>
</organism>
<keyword evidence="2" id="KW-1185">Reference proteome</keyword>
<dbReference type="Proteomes" id="UP000199034">
    <property type="component" value="Unassembled WGS sequence"/>
</dbReference>
<evidence type="ECO:0000313" key="2">
    <source>
        <dbReference type="Proteomes" id="UP000199034"/>
    </source>
</evidence>